<evidence type="ECO:0000313" key="3">
    <source>
        <dbReference type="Proteomes" id="UP000054477"/>
    </source>
</evidence>
<evidence type="ECO:0000256" key="1">
    <source>
        <dbReference type="SAM" id="MobiDB-lite"/>
    </source>
</evidence>
<feature type="region of interest" description="Disordered" evidence="1">
    <location>
        <begin position="75"/>
        <end position="106"/>
    </location>
</feature>
<accession>A0A0C9XQ20</accession>
<dbReference type="EMBL" id="KN838641">
    <property type="protein sequence ID" value="KIJ99736.1"/>
    <property type="molecule type" value="Genomic_DNA"/>
</dbReference>
<organism evidence="2 3">
    <name type="scientific">Laccaria amethystina LaAM-08-1</name>
    <dbReference type="NCBI Taxonomy" id="1095629"/>
    <lineage>
        <taxon>Eukaryota</taxon>
        <taxon>Fungi</taxon>
        <taxon>Dikarya</taxon>
        <taxon>Basidiomycota</taxon>
        <taxon>Agaricomycotina</taxon>
        <taxon>Agaricomycetes</taxon>
        <taxon>Agaricomycetidae</taxon>
        <taxon>Agaricales</taxon>
        <taxon>Agaricineae</taxon>
        <taxon>Hydnangiaceae</taxon>
        <taxon>Laccaria</taxon>
    </lineage>
</organism>
<dbReference type="HOGENOM" id="CLU_1532802_0_0_1"/>
<keyword evidence="3" id="KW-1185">Reference proteome</keyword>
<reference evidence="2 3" key="1">
    <citation type="submission" date="2014-04" db="EMBL/GenBank/DDBJ databases">
        <authorList>
            <consortium name="DOE Joint Genome Institute"/>
            <person name="Kuo A."/>
            <person name="Kohler A."/>
            <person name="Nagy L.G."/>
            <person name="Floudas D."/>
            <person name="Copeland A."/>
            <person name="Barry K.W."/>
            <person name="Cichocki N."/>
            <person name="Veneault-Fourrey C."/>
            <person name="LaButti K."/>
            <person name="Lindquist E.A."/>
            <person name="Lipzen A."/>
            <person name="Lundell T."/>
            <person name="Morin E."/>
            <person name="Murat C."/>
            <person name="Sun H."/>
            <person name="Tunlid A."/>
            <person name="Henrissat B."/>
            <person name="Grigoriev I.V."/>
            <person name="Hibbett D.S."/>
            <person name="Martin F."/>
            <person name="Nordberg H.P."/>
            <person name="Cantor M.N."/>
            <person name="Hua S.X."/>
        </authorList>
    </citation>
    <scope>NUCLEOTIDE SEQUENCE [LARGE SCALE GENOMIC DNA]</scope>
    <source>
        <strain evidence="2 3">LaAM-08-1</strain>
    </source>
</reference>
<dbReference type="AlphaFoldDB" id="A0A0C9XQ20"/>
<gene>
    <name evidence="2" type="ORF">K443DRAFT_8214</name>
</gene>
<protein>
    <submittedName>
        <fullName evidence="2">Uncharacterized protein</fullName>
    </submittedName>
</protein>
<reference evidence="3" key="2">
    <citation type="submission" date="2015-01" db="EMBL/GenBank/DDBJ databases">
        <title>Evolutionary Origins and Diversification of the Mycorrhizal Mutualists.</title>
        <authorList>
            <consortium name="DOE Joint Genome Institute"/>
            <consortium name="Mycorrhizal Genomics Consortium"/>
            <person name="Kohler A."/>
            <person name="Kuo A."/>
            <person name="Nagy L.G."/>
            <person name="Floudas D."/>
            <person name="Copeland A."/>
            <person name="Barry K.W."/>
            <person name="Cichocki N."/>
            <person name="Veneault-Fourrey C."/>
            <person name="LaButti K."/>
            <person name="Lindquist E.A."/>
            <person name="Lipzen A."/>
            <person name="Lundell T."/>
            <person name="Morin E."/>
            <person name="Murat C."/>
            <person name="Riley R."/>
            <person name="Ohm R."/>
            <person name="Sun H."/>
            <person name="Tunlid A."/>
            <person name="Henrissat B."/>
            <person name="Grigoriev I.V."/>
            <person name="Hibbett D.S."/>
            <person name="Martin F."/>
        </authorList>
    </citation>
    <scope>NUCLEOTIDE SEQUENCE [LARGE SCALE GENOMIC DNA]</scope>
    <source>
        <strain evidence="3">LaAM-08-1</strain>
    </source>
</reference>
<name>A0A0C9XQ20_9AGAR</name>
<feature type="compositionally biased region" description="Polar residues" evidence="1">
    <location>
        <begin position="75"/>
        <end position="92"/>
    </location>
</feature>
<dbReference type="Proteomes" id="UP000054477">
    <property type="component" value="Unassembled WGS sequence"/>
</dbReference>
<evidence type="ECO:0000313" key="2">
    <source>
        <dbReference type="EMBL" id="KIJ99736.1"/>
    </source>
</evidence>
<proteinExistence type="predicted"/>
<sequence length="175" mass="19658">MPKLSVGICRRSIWVSSTNKPCLPQPPPPPSTTPTYHHLPAAVTSLPPSPHCHRHLIVMVNVWPLPPTFVTHNQHTPNDVATPHRNNTSAHQGMNDMARPRNDDGAACQWSPPDVLRRLTVTTHVFTVCIRFGCHITIRHGNNTTTTPLEYYHTTTPWPPITAMTRHRSLTVMQQ</sequence>